<sequence length="93" mass="9627">MSQAMVVEGVLGQPSAGAVACQPMPLTFLRSGDAAQVMRVRGKGEVHHHLENLGFVEGASLTVVSEQAGNFIVQIKGASVALDRSIASKVIVA</sequence>
<accession>A0ABU6IK15</accession>
<dbReference type="InterPro" id="IPR007167">
    <property type="entry name" value="Fe-transptr_FeoA-like"/>
</dbReference>
<keyword evidence="1" id="KW-0408">Iron</keyword>
<dbReference type="InterPro" id="IPR038157">
    <property type="entry name" value="FeoA_core_dom"/>
</dbReference>
<dbReference type="RefSeq" id="WP_326425324.1">
    <property type="nucleotide sequence ID" value="NZ_JAYMFF010000020.1"/>
</dbReference>
<dbReference type="EMBL" id="JAYMFF010000020">
    <property type="protein sequence ID" value="MEC4176735.1"/>
    <property type="molecule type" value="Genomic_DNA"/>
</dbReference>
<dbReference type="PANTHER" id="PTHR43151">
    <property type="entry name" value="FEOA FAMILY PROTEIN"/>
    <property type="match status" value="1"/>
</dbReference>
<reference evidence="3 4" key="1">
    <citation type="submission" date="2024-01" db="EMBL/GenBank/DDBJ databases">
        <title>novel species in genus Adlercreutzia.</title>
        <authorList>
            <person name="Liu X."/>
        </authorList>
    </citation>
    <scope>NUCLEOTIDE SEQUENCE [LARGE SCALE GENOMIC DNA]</scope>
    <source>
        <strain evidence="3 4">R7</strain>
    </source>
</reference>
<dbReference type="Proteomes" id="UP001349994">
    <property type="component" value="Unassembled WGS sequence"/>
</dbReference>
<name>A0ABU6IK15_9ACTN</name>
<feature type="domain" description="Ferrous iron transporter FeoA-like" evidence="2">
    <location>
        <begin position="24"/>
        <end position="93"/>
    </location>
</feature>
<dbReference type="SMART" id="SM00899">
    <property type="entry name" value="FeoA"/>
    <property type="match status" value="1"/>
</dbReference>
<organism evidence="3 4">
    <name type="scientific">Adlercreutzia wanghongyangiae</name>
    <dbReference type="NCBI Taxonomy" id="3111451"/>
    <lineage>
        <taxon>Bacteria</taxon>
        <taxon>Bacillati</taxon>
        <taxon>Actinomycetota</taxon>
        <taxon>Coriobacteriia</taxon>
        <taxon>Eggerthellales</taxon>
        <taxon>Eggerthellaceae</taxon>
        <taxon>Adlercreutzia</taxon>
    </lineage>
</organism>
<protein>
    <submittedName>
        <fullName evidence="3">FeoA family protein</fullName>
    </submittedName>
</protein>
<evidence type="ECO:0000256" key="1">
    <source>
        <dbReference type="ARBA" id="ARBA00023004"/>
    </source>
</evidence>
<dbReference type="Gene3D" id="2.30.30.90">
    <property type="match status" value="1"/>
</dbReference>
<gene>
    <name evidence="3" type="ORF">VIN30_09785</name>
</gene>
<evidence type="ECO:0000259" key="2">
    <source>
        <dbReference type="SMART" id="SM00899"/>
    </source>
</evidence>
<dbReference type="Pfam" id="PF04023">
    <property type="entry name" value="FeoA"/>
    <property type="match status" value="1"/>
</dbReference>
<dbReference type="InterPro" id="IPR053184">
    <property type="entry name" value="FeoA-like"/>
</dbReference>
<evidence type="ECO:0000313" key="3">
    <source>
        <dbReference type="EMBL" id="MEC4176735.1"/>
    </source>
</evidence>
<dbReference type="PANTHER" id="PTHR43151:SF1">
    <property type="entry name" value="SSR2333 PROTEIN"/>
    <property type="match status" value="1"/>
</dbReference>
<dbReference type="InterPro" id="IPR008988">
    <property type="entry name" value="Transcriptional_repressor_C"/>
</dbReference>
<dbReference type="SUPFAM" id="SSF50037">
    <property type="entry name" value="C-terminal domain of transcriptional repressors"/>
    <property type="match status" value="1"/>
</dbReference>
<keyword evidence="4" id="KW-1185">Reference proteome</keyword>
<comment type="caution">
    <text evidence="3">The sequence shown here is derived from an EMBL/GenBank/DDBJ whole genome shotgun (WGS) entry which is preliminary data.</text>
</comment>
<evidence type="ECO:0000313" key="4">
    <source>
        <dbReference type="Proteomes" id="UP001349994"/>
    </source>
</evidence>
<proteinExistence type="predicted"/>